<protein>
    <submittedName>
        <fullName evidence="7">ATP-dependent helicase HrpB</fullName>
        <ecNumber evidence="7">3.6.4.13</ecNumber>
    </submittedName>
</protein>
<keyword evidence="2 7" id="KW-0378">Hydrolase</keyword>
<dbReference type="InterPro" id="IPR048333">
    <property type="entry name" value="HA2_WH"/>
</dbReference>
<organism evidence="7 8">
    <name type="scientific">Paenibacillus shirakamiensis</name>
    <dbReference type="NCBI Taxonomy" id="1265935"/>
    <lineage>
        <taxon>Bacteria</taxon>
        <taxon>Bacillati</taxon>
        <taxon>Bacillota</taxon>
        <taxon>Bacilli</taxon>
        <taxon>Bacillales</taxon>
        <taxon>Paenibacillaceae</taxon>
        <taxon>Paenibacillus</taxon>
    </lineage>
</organism>
<evidence type="ECO:0000256" key="4">
    <source>
        <dbReference type="ARBA" id="ARBA00022840"/>
    </source>
</evidence>
<name>A0ABS4JIQ6_9BACL</name>
<dbReference type="PROSITE" id="PS51194">
    <property type="entry name" value="HELICASE_CTER"/>
    <property type="match status" value="1"/>
</dbReference>
<dbReference type="InterPro" id="IPR027417">
    <property type="entry name" value="P-loop_NTPase"/>
</dbReference>
<dbReference type="PIRSF" id="PIRSF005496">
    <property type="entry name" value="ATP_hel_hrpB"/>
    <property type="match status" value="1"/>
</dbReference>
<dbReference type="NCBIfam" id="TIGR01970">
    <property type="entry name" value="DEAH_box_HrpB"/>
    <property type="match status" value="1"/>
</dbReference>
<evidence type="ECO:0000259" key="5">
    <source>
        <dbReference type="PROSITE" id="PS51192"/>
    </source>
</evidence>
<dbReference type="Pfam" id="PF08482">
    <property type="entry name" value="HrpB_C"/>
    <property type="match status" value="1"/>
</dbReference>
<dbReference type="InterPro" id="IPR001650">
    <property type="entry name" value="Helicase_C-like"/>
</dbReference>
<dbReference type="GO" id="GO:0003724">
    <property type="term" value="F:RNA helicase activity"/>
    <property type="evidence" value="ECO:0007669"/>
    <property type="project" value="UniProtKB-EC"/>
</dbReference>
<comment type="caution">
    <text evidence="7">The sequence shown here is derived from an EMBL/GenBank/DDBJ whole genome shotgun (WGS) entry which is preliminary data.</text>
</comment>
<dbReference type="PANTHER" id="PTHR43519">
    <property type="entry name" value="ATP-DEPENDENT RNA HELICASE HRPB"/>
    <property type="match status" value="1"/>
</dbReference>
<feature type="domain" description="Helicase C-terminal" evidence="6">
    <location>
        <begin position="204"/>
        <end position="374"/>
    </location>
</feature>
<dbReference type="EMBL" id="JAGGLD010000003">
    <property type="protein sequence ID" value="MBP2000995.1"/>
    <property type="molecule type" value="Genomic_DNA"/>
</dbReference>
<dbReference type="SMART" id="SM00847">
    <property type="entry name" value="HA2"/>
    <property type="match status" value="1"/>
</dbReference>
<evidence type="ECO:0000313" key="8">
    <source>
        <dbReference type="Proteomes" id="UP001519288"/>
    </source>
</evidence>
<dbReference type="PROSITE" id="PS51192">
    <property type="entry name" value="HELICASE_ATP_BIND_1"/>
    <property type="match status" value="1"/>
</dbReference>
<dbReference type="InterPro" id="IPR007502">
    <property type="entry name" value="Helicase-assoc_dom"/>
</dbReference>
<evidence type="ECO:0000256" key="2">
    <source>
        <dbReference type="ARBA" id="ARBA00022801"/>
    </source>
</evidence>
<evidence type="ECO:0000259" key="6">
    <source>
        <dbReference type="PROSITE" id="PS51194"/>
    </source>
</evidence>
<dbReference type="PANTHER" id="PTHR43519:SF1">
    <property type="entry name" value="ATP-DEPENDENT RNA HELICASE HRPB"/>
    <property type="match status" value="1"/>
</dbReference>
<dbReference type="Gene3D" id="1.20.120.1080">
    <property type="match status" value="1"/>
</dbReference>
<dbReference type="SUPFAM" id="SSF52540">
    <property type="entry name" value="P-loop containing nucleoside triphosphate hydrolases"/>
    <property type="match status" value="1"/>
</dbReference>
<dbReference type="Pfam" id="PF00270">
    <property type="entry name" value="DEAD"/>
    <property type="match status" value="1"/>
</dbReference>
<dbReference type="CDD" id="cd18791">
    <property type="entry name" value="SF2_C_RHA"/>
    <property type="match status" value="1"/>
</dbReference>
<keyword evidence="1" id="KW-0547">Nucleotide-binding</keyword>
<dbReference type="InterPro" id="IPR014001">
    <property type="entry name" value="Helicase_ATP-bd"/>
</dbReference>
<dbReference type="InterPro" id="IPR049614">
    <property type="entry name" value="HrpB_DEXH"/>
</dbReference>
<accession>A0ABS4JIQ6</accession>
<dbReference type="GO" id="GO:0016787">
    <property type="term" value="F:hydrolase activity"/>
    <property type="evidence" value="ECO:0007669"/>
    <property type="project" value="UniProtKB-KW"/>
</dbReference>
<dbReference type="SMART" id="SM00487">
    <property type="entry name" value="DEXDc"/>
    <property type="match status" value="1"/>
</dbReference>
<reference evidence="7 8" key="1">
    <citation type="submission" date="2021-03" db="EMBL/GenBank/DDBJ databases">
        <title>Genomic Encyclopedia of Type Strains, Phase IV (KMG-IV): sequencing the most valuable type-strain genomes for metagenomic binning, comparative biology and taxonomic classification.</title>
        <authorList>
            <person name="Goeker M."/>
        </authorList>
    </citation>
    <scope>NUCLEOTIDE SEQUENCE [LARGE SCALE GENOMIC DNA]</scope>
    <source>
        <strain evidence="7 8">DSM 26806</strain>
    </source>
</reference>
<dbReference type="SMART" id="SM00490">
    <property type="entry name" value="HELICc"/>
    <property type="match status" value="1"/>
</dbReference>
<dbReference type="Gene3D" id="3.40.50.300">
    <property type="entry name" value="P-loop containing nucleotide triphosphate hydrolases"/>
    <property type="match status" value="2"/>
</dbReference>
<dbReference type="RefSeq" id="WP_209861633.1">
    <property type="nucleotide sequence ID" value="NZ_JAGGLD010000003.1"/>
</dbReference>
<keyword evidence="3 7" id="KW-0347">Helicase</keyword>
<dbReference type="InterPro" id="IPR013689">
    <property type="entry name" value="RNA_helicase_ATP-dep_HrpB_C"/>
</dbReference>
<gene>
    <name evidence="7" type="ORF">J2Z69_002038</name>
</gene>
<dbReference type="InterPro" id="IPR011545">
    <property type="entry name" value="DEAD/DEAH_box_helicase_dom"/>
</dbReference>
<evidence type="ECO:0000256" key="1">
    <source>
        <dbReference type="ARBA" id="ARBA00022741"/>
    </source>
</evidence>
<sequence length="836" mass="94314">MLQYPIDEVMPELKTALRQNTAAILVAEPGAGKTTRVPLALLEEEWLQDQDIILLEPRRLAARSAAIYMSNQQGEQVGGTVGYRIRQESHTSANTRITVVTEGILTRMLQSDPSLPGVGLLIFDEFHERNLHADLGLALSLECQQLLREDLRILIMSATLDAEPISNLLNHAPIVQSSGTMFPVETRYLPQSKSGSTQPMEQLMANTILAAIQRDKGSLLAFLPGVREIRRVEQQLLQSGELPSSIHIVRLYGNMTQQQQAEAIQKAPEGERKIVLSTSIAESSLTVEGIHIVVDAGLRRTQLFSSRTGMGKMTTIRAARDSADQRRGRAGRTAPGVCYRLWTESEHQLMASRTTPEILEADLTSLALELAVWGVRDPAELCWLDQPQESRYQHAIQLLIQLGAVDKDGKITSHGKAMAYLAIHPRLAHMVLVAKALGYGRVACYVAIVLEEKSRLKLDEQDIRTSVERVMLLVTGRRSSSSETWHGEEAQLLRSTKELMKRLGLEDEVEHSVEEAMDKCGLLCSLAYPDRIGKRRADGRYVLRNGRGAEFRRQQPISSSEYIVAVEVEDSGMESSILMAAPLDEGDILDFYQPELEQVREIAYDQRGKFTARTLKKLGAIILSETRNQPPTQEEMQKAMLDAIRSDGLSILPWTDKCIQLQQRAILLGRYLDKDWPDYTEEALLLKAEEWLYPYLDGIRNRNDVQRLPLYQMLLNLLTWTQQQILDEQAPTHFVVPSGSRIPIQYGTEYPYIAVRLQEMFGLTDTPKIAYKELPLTLHLLSPASRPVQVTSDLRSFWNTTYFEIKKDLKGRYPKHYWPDQPLEAIATRKVRPPSN</sequence>
<keyword evidence="4" id="KW-0067">ATP-binding</keyword>
<dbReference type="Pfam" id="PF00271">
    <property type="entry name" value="Helicase_C"/>
    <property type="match status" value="1"/>
</dbReference>
<dbReference type="Proteomes" id="UP001519288">
    <property type="component" value="Unassembled WGS sequence"/>
</dbReference>
<proteinExistence type="predicted"/>
<dbReference type="InterPro" id="IPR010225">
    <property type="entry name" value="HrpB"/>
</dbReference>
<evidence type="ECO:0000313" key="7">
    <source>
        <dbReference type="EMBL" id="MBP2000995.1"/>
    </source>
</evidence>
<dbReference type="EC" id="3.6.4.13" evidence="7"/>
<dbReference type="Pfam" id="PF04408">
    <property type="entry name" value="WHD_HA2"/>
    <property type="match status" value="1"/>
</dbReference>
<feature type="domain" description="Helicase ATP-binding" evidence="5">
    <location>
        <begin position="14"/>
        <end position="178"/>
    </location>
</feature>
<dbReference type="CDD" id="cd17990">
    <property type="entry name" value="DEXHc_HrpB"/>
    <property type="match status" value="1"/>
</dbReference>
<evidence type="ECO:0000256" key="3">
    <source>
        <dbReference type="ARBA" id="ARBA00022806"/>
    </source>
</evidence>
<keyword evidence="8" id="KW-1185">Reference proteome</keyword>